<name>A0ABN1QRQ0_9ACTN</name>
<proteinExistence type="predicted"/>
<accession>A0ABN1QRQ0</accession>
<organism evidence="1 2">
    <name type="scientific">Kribbella koreensis</name>
    <dbReference type="NCBI Taxonomy" id="57909"/>
    <lineage>
        <taxon>Bacteria</taxon>
        <taxon>Bacillati</taxon>
        <taxon>Actinomycetota</taxon>
        <taxon>Actinomycetes</taxon>
        <taxon>Propionibacteriales</taxon>
        <taxon>Kribbellaceae</taxon>
        <taxon>Kribbella</taxon>
    </lineage>
</organism>
<evidence type="ECO:0000313" key="2">
    <source>
        <dbReference type="Proteomes" id="UP001500542"/>
    </source>
</evidence>
<dbReference type="EMBL" id="BAAAHK010000009">
    <property type="protein sequence ID" value="GAA0946576.1"/>
    <property type="molecule type" value="Genomic_DNA"/>
</dbReference>
<dbReference type="Proteomes" id="UP001500542">
    <property type="component" value="Unassembled WGS sequence"/>
</dbReference>
<keyword evidence="2" id="KW-1185">Reference proteome</keyword>
<protein>
    <submittedName>
        <fullName evidence="1">Uncharacterized protein</fullName>
    </submittedName>
</protein>
<comment type="caution">
    <text evidence="1">The sequence shown here is derived from an EMBL/GenBank/DDBJ whole genome shotgun (WGS) entry which is preliminary data.</text>
</comment>
<reference evidence="1 2" key="1">
    <citation type="journal article" date="2019" name="Int. J. Syst. Evol. Microbiol.">
        <title>The Global Catalogue of Microorganisms (GCM) 10K type strain sequencing project: providing services to taxonomists for standard genome sequencing and annotation.</title>
        <authorList>
            <consortium name="The Broad Institute Genomics Platform"/>
            <consortium name="The Broad Institute Genome Sequencing Center for Infectious Disease"/>
            <person name="Wu L."/>
            <person name="Ma J."/>
        </authorList>
    </citation>
    <scope>NUCLEOTIDE SEQUENCE [LARGE SCALE GENOMIC DNA]</scope>
    <source>
        <strain evidence="1 2">JCM 10977</strain>
    </source>
</reference>
<sequence length="205" mass="23010">MLRNIEHMTLDPTDAQQLQAAHLVKQISDRHAGRRDYGMGDGWVLGILFDQVGLNIDSKRWATLQLVRANCLCDEVTSRAMDEAWVLDNSPEALIPASEWLEAFGATGYLSDWDDPVPQPTSTMTVYRGAPVDRRCGLAWSEERDVAQVFADDASRRELPSAIFVADVEPWRVKARYRSRSESEVIVDTRGLIMASEGQDDLEPC</sequence>
<gene>
    <name evidence="1" type="ORF">GCM10009554_42600</name>
</gene>
<evidence type="ECO:0000313" key="1">
    <source>
        <dbReference type="EMBL" id="GAA0946576.1"/>
    </source>
</evidence>